<name>A0ABD2JUH2_HETSC</name>
<keyword evidence="7" id="KW-1185">Reference proteome</keyword>
<feature type="transmembrane region" description="Helical" evidence="5">
    <location>
        <begin position="207"/>
        <end position="228"/>
    </location>
</feature>
<keyword evidence="2 5" id="KW-0812">Transmembrane</keyword>
<reference evidence="6 7" key="1">
    <citation type="submission" date="2024-10" db="EMBL/GenBank/DDBJ databases">
        <authorList>
            <person name="Kim D."/>
        </authorList>
    </citation>
    <scope>NUCLEOTIDE SEQUENCE [LARGE SCALE GENOMIC DNA]</scope>
    <source>
        <strain evidence="6">Taebaek</strain>
    </source>
</reference>
<feature type="transmembrane region" description="Helical" evidence="5">
    <location>
        <begin position="113"/>
        <end position="132"/>
    </location>
</feature>
<dbReference type="PANTHER" id="PTHR23360">
    <property type="entry name" value="G-PROTEIN COUPLED RECEPTORS FAMILY 1 PROFILE DOMAIN-CONTAINING PROTEIN-RELATED"/>
    <property type="match status" value="1"/>
</dbReference>
<dbReference type="CDD" id="cd00637">
    <property type="entry name" value="7tm_classA_rhodopsin-like"/>
    <property type="match status" value="1"/>
</dbReference>
<sequence length="359" mass="40193">MDIPTFAANTTAEPAEPNGMSTVVDGGAEKTLFLPCWSVLLCAVVIASVAAVGIFLNTFLIFVTVQTKQLHGSANALLALNSLFEVFHAFGHFVFLCVALSDRCSPLSYRNSYRSLALSLFGLFAASFSMLFSGFDRLFCVFFPLNYFRFSHFWRCFAIAFSLCAIPCIALTVAFWRRGEEVPTMEVTGSIGDLIINGGFAFALYSFAKFACTSGTVLLYAFLAIWLWHKRNDQIQSMAHCANRRIFISLFVIVLFNVGGYFLIAIFYVFWPPSAHPSAQFWLVRMVLSIPANLSGASNAPILFMTSSDYRKAFKKQCQNILLLLGQNRNSAIHPTTVFVLPQRQNRQRQRQNVFASRR</sequence>
<evidence type="ECO:0000313" key="7">
    <source>
        <dbReference type="Proteomes" id="UP001620645"/>
    </source>
</evidence>
<keyword evidence="3 5" id="KW-1133">Transmembrane helix</keyword>
<evidence type="ECO:0000256" key="2">
    <source>
        <dbReference type="ARBA" id="ARBA00022692"/>
    </source>
</evidence>
<evidence type="ECO:0000313" key="6">
    <source>
        <dbReference type="EMBL" id="KAL3094257.1"/>
    </source>
</evidence>
<keyword evidence="4 5" id="KW-0472">Membrane</keyword>
<proteinExistence type="predicted"/>
<feature type="transmembrane region" description="Helical" evidence="5">
    <location>
        <begin position="77"/>
        <end position="101"/>
    </location>
</feature>
<evidence type="ECO:0000256" key="1">
    <source>
        <dbReference type="ARBA" id="ARBA00004370"/>
    </source>
</evidence>
<dbReference type="GO" id="GO:0016020">
    <property type="term" value="C:membrane"/>
    <property type="evidence" value="ECO:0007669"/>
    <property type="project" value="UniProtKB-SubCell"/>
</dbReference>
<protein>
    <recommendedName>
        <fullName evidence="8">G_PROTEIN_RECEP_F1_2 domain-containing protein</fullName>
    </recommendedName>
</protein>
<comment type="caution">
    <text evidence="6">The sequence shown here is derived from an EMBL/GenBank/DDBJ whole genome shotgun (WGS) entry which is preliminary data.</text>
</comment>
<feature type="transmembrane region" description="Helical" evidence="5">
    <location>
        <begin position="248"/>
        <end position="270"/>
    </location>
</feature>
<evidence type="ECO:0000256" key="3">
    <source>
        <dbReference type="ARBA" id="ARBA00022989"/>
    </source>
</evidence>
<feature type="transmembrane region" description="Helical" evidence="5">
    <location>
        <begin position="153"/>
        <end position="176"/>
    </location>
</feature>
<evidence type="ECO:0008006" key="8">
    <source>
        <dbReference type="Google" id="ProtNLM"/>
    </source>
</evidence>
<feature type="transmembrane region" description="Helical" evidence="5">
    <location>
        <begin position="282"/>
        <end position="306"/>
    </location>
</feature>
<dbReference type="Gene3D" id="1.20.1070.10">
    <property type="entry name" value="Rhodopsin 7-helix transmembrane proteins"/>
    <property type="match status" value="1"/>
</dbReference>
<dbReference type="Pfam" id="PF10320">
    <property type="entry name" value="7TM_GPCR_Srsx"/>
    <property type="match status" value="1"/>
</dbReference>
<accession>A0ABD2JUH2</accession>
<organism evidence="6 7">
    <name type="scientific">Heterodera schachtii</name>
    <name type="common">Sugarbeet cyst nematode worm</name>
    <name type="synonym">Tylenchus schachtii</name>
    <dbReference type="NCBI Taxonomy" id="97005"/>
    <lineage>
        <taxon>Eukaryota</taxon>
        <taxon>Metazoa</taxon>
        <taxon>Ecdysozoa</taxon>
        <taxon>Nematoda</taxon>
        <taxon>Chromadorea</taxon>
        <taxon>Rhabditida</taxon>
        <taxon>Tylenchina</taxon>
        <taxon>Tylenchomorpha</taxon>
        <taxon>Tylenchoidea</taxon>
        <taxon>Heteroderidae</taxon>
        <taxon>Heteroderinae</taxon>
        <taxon>Heterodera</taxon>
    </lineage>
</organism>
<dbReference type="InterPro" id="IPR047130">
    <property type="entry name" value="7TM_GPCR_Srsx_nematod"/>
</dbReference>
<dbReference type="SUPFAM" id="SSF81321">
    <property type="entry name" value="Family A G protein-coupled receptor-like"/>
    <property type="match status" value="1"/>
</dbReference>
<gene>
    <name evidence="6" type="ORF">niasHS_004013</name>
</gene>
<dbReference type="InterPro" id="IPR019424">
    <property type="entry name" value="7TM_GPCR_Srsx"/>
</dbReference>
<comment type="subcellular location">
    <subcellularLocation>
        <location evidence="1">Membrane</location>
    </subcellularLocation>
</comment>
<dbReference type="InterPro" id="IPR000276">
    <property type="entry name" value="GPCR_Rhodpsn"/>
</dbReference>
<evidence type="ECO:0000256" key="4">
    <source>
        <dbReference type="ARBA" id="ARBA00023136"/>
    </source>
</evidence>
<evidence type="ECO:0000256" key="5">
    <source>
        <dbReference type="SAM" id="Phobius"/>
    </source>
</evidence>
<dbReference type="PANTHER" id="PTHR23360:SF5">
    <property type="entry name" value="G-PROTEIN COUPLED RECEPTORS FAMILY 1 PROFILE DOMAIN-CONTAINING PROTEIN"/>
    <property type="match status" value="1"/>
</dbReference>
<dbReference type="SMART" id="SM01381">
    <property type="entry name" value="7TM_GPCR_Srsx"/>
    <property type="match status" value="1"/>
</dbReference>
<dbReference type="EMBL" id="JBICCN010000095">
    <property type="protein sequence ID" value="KAL3094257.1"/>
    <property type="molecule type" value="Genomic_DNA"/>
</dbReference>
<dbReference type="Proteomes" id="UP001620645">
    <property type="component" value="Unassembled WGS sequence"/>
</dbReference>
<dbReference type="AlphaFoldDB" id="A0ABD2JUH2"/>
<feature type="transmembrane region" description="Helical" evidence="5">
    <location>
        <begin position="37"/>
        <end position="65"/>
    </location>
</feature>